<keyword evidence="4 8" id="KW-0808">Transferase</keyword>
<dbReference type="EC" id="2.3.1.-" evidence="4"/>
<comment type="similarity">
    <text evidence="2 4">Belongs to the 2-oxoacid dehydrogenase family.</text>
</comment>
<keyword evidence="3 4" id="KW-0450">Lipoyl</keyword>
<keyword evidence="8" id="KW-0670">Pyruvate</keyword>
<dbReference type="InterPro" id="IPR001078">
    <property type="entry name" value="2-oxoacid_DH_actylTfrase"/>
</dbReference>
<dbReference type="InterPro" id="IPR011053">
    <property type="entry name" value="Single_hybrid_motif"/>
</dbReference>
<feature type="domain" description="Lipoyl-binding" evidence="6">
    <location>
        <begin position="2"/>
        <end position="77"/>
    </location>
</feature>
<dbReference type="SUPFAM" id="SSF51230">
    <property type="entry name" value="Single hybrid motif"/>
    <property type="match status" value="1"/>
</dbReference>
<feature type="region of interest" description="Disordered" evidence="5">
    <location>
        <begin position="86"/>
        <end position="113"/>
    </location>
</feature>
<dbReference type="InterPro" id="IPR000089">
    <property type="entry name" value="Biotin_lipoyl"/>
</dbReference>
<keyword evidence="4 8" id="KW-0012">Acyltransferase</keyword>
<proteinExistence type="inferred from homology"/>
<dbReference type="PANTHER" id="PTHR23151">
    <property type="entry name" value="DIHYDROLIPOAMIDE ACETYL/SUCCINYL-TRANSFERASE-RELATED"/>
    <property type="match status" value="1"/>
</dbReference>
<dbReference type="InterPro" id="IPR045257">
    <property type="entry name" value="E2/Pdx1"/>
</dbReference>
<dbReference type="CDD" id="cd06849">
    <property type="entry name" value="lipoyl_domain"/>
    <property type="match status" value="1"/>
</dbReference>
<name>A0A7T1F2J2_ATRLM</name>
<feature type="domain" description="Peripheral subunit-binding (PSBD)" evidence="7">
    <location>
        <begin position="122"/>
        <end position="159"/>
    </location>
</feature>
<protein>
    <recommendedName>
        <fullName evidence="4">Dihydrolipoamide acetyltransferase component of pyruvate dehydrogenase complex</fullName>
        <ecNumber evidence="4">2.3.1.-</ecNumber>
    </recommendedName>
</protein>
<dbReference type="PROSITE" id="PS50968">
    <property type="entry name" value="BIOTINYL_LIPOYL"/>
    <property type="match status" value="1"/>
</dbReference>
<evidence type="ECO:0000313" key="9">
    <source>
        <dbReference type="Proteomes" id="UP000594463"/>
    </source>
</evidence>
<dbReference type="PANTHER" id="PTHR23151:SF90">
    <property type="entry name" value="DIHYDROLIPOYLLYSINE-RESIDUE ACETYLTRANSFERASE COMPONENT OF PYRUVATE DEHYDROGENASE COMPLEX, MITOCHONDRIAL-RELATED"/>
    <property type="match status" value="1"/>
</dbReference>
<dbReference type="GO" id="GO:0045254">
    <property type="term" value="C:pyruvate dehydrogenase complex"/>
    <property type="evidence" value="ECO:0007669"/>
    <property type="project" value="InterPro"/>
</dbReference>
<evidence type="ECO:0000256" key="4">
    <source>
        <dbReference type="RuleBase" id="RU003423"/>
    </source>
</evidence>
<evidence type="ECO:0000313" key="8">
    <source>
        <dbReference type="EMBL" id="QPM67366.1"/>
    </source>
</evidence>
<evidence type="ECO:0000259" key="7">
    <source>
        <dbReference type="PROSITE" id="PS51826"/>
    </source>
</evidence>
<accession>A0A7T1F2J2</accession>
<dbReference type="InterPro" id="IPR003016">
    <property type="entry name" value="2-oxoA_DH_lipoyl-BS"/>
</dbReference>
<dbReference type="EMBL" id="CP065383">
    <property type="protein sequence ID" value="QPM67366.1"/>
    <property type="molecule type" value="Genomic_DNA"/>
</dbReference>
<dbReference type="GO" id="GO:0006086">
    <property type="term" value="P:pyruvate decarboxylation to acetyl-CoA"/>
    <property type="evidence" value="ECO:0007669"/>
    <property type="project" value="InterPro"/>
</dbReference>
<evidence type="ECO:0000256" key="5">
    <source>
        <dbReference type="SAM" id="MobiDB-lite"/>
    </source>
</evidence>
<dbReference type="Pfam" id="PF02817">
    <property type="entry name" value="E3_binding"/>
    <property type="match status" value="1"/>
</dbReference>
<dbReference type="PROSITE" id="PS00189">
    <property type="entry name" value="LIPOYL"/>
    <property type="match status" value="1"/>
</dbReference>
<evidence type="ECO:0000256" key="2">
    <source>
        <dbReference type="ARBA" id="ARBA00007317"/>
    </source>
</evidence>
<evidence type="ECO:0000259" key="6">
    <source>
        <dbReference type="PROSITE" id="PS50968"/>
    </source>
</evidence>
<keyword evidence="9" id="KW-1185">Reference proteome</keyword>
<dbReference type="InterPro" id="IPR004167">
    <property type="entry name" value="PSBD"/>
</dbReference>
<dbReference type="SUPFAM" id="SSF52777">
    <property type="entry name" value="CoA-dependent acyltransferases"/>
    <property type="match status" value="1"/>
</dbReference>
<dbReference type="InterPro" id="IPR023213">
    <property type="entry name" value="CAT-like_dom_sf"/>
</dbReference>
<comment type="cofactor">
    <cofactor evidence="1 4">
        <name>(R)-lipoate</name>
        <dbReference type="ChEBI" id="CHEBI:83088"/>
    </cofactor>
</comment>
<dbReference type="Pfam" id="PF00198">
    <property type="entry name" value="2-oxoacid_dh"/>
    <property type="match status" value="1"/>
</dbReference>
<dbReference type="Gene3D" id="3.30.559.10">
    <property type="entry name" value="Chloramphenicol acetyltransferase-like domain"/>
    <property type="match status" value="1"/>
</dbReference>
<dbReference type="Proteomes" id="UP000594463">
    <property type="component" value="Chromosome"/>
</dbReference>
<feature type="compositionally biased region" description="Basic and acidic residues" evidence="5">
    <location>
        <begin position="95"/>
        <end position="113"/>
    </location>
</feature>
<gene>
    <name evidence="8" type="primary">pdhC</name>
    <name evidence="8" type="ORF">RT761_00569</name>
</gene>
<dbReference type="Gene3D" id="4.10.320.10">
    <property type="entry name" value="E3-binding domain"/>
    <property type="match status" value="1"/>
</dbReference>
<dbReference type="Pfam" id="PF00364">
    <property type="entry name" value="Biotin_lipoyl"/>
    <property type="match status" value="1"/>
</dbReference>
<dbReference type="KEGG" id="alam:RT761_00569"/>
<sequence>MAEKIIMPKLGLTMEEGIINKWLVKEGDQVEKGDALFEVATDKVNMEVESTANGVVLKIIAGEGETIPITQTVAYVGKPGEVIEEKEEVVPTPQETKKESVTVPTEETKATADTEAAKERIKASPLARRLADEYGLDLSKIEGTGPGGRIVKEDIENAYQQKKTVTPQKAEILKTEPAIKTKGTVTPSEELPKEIIPLSRMRKIIAERMHSSMINKPHFYLQMEVLADELVKLRGRMLPLIEKTTGLRISYNDILIKIIAQSLEKFPTINAYFLDNGIQMNSAINIGVAVALEDGLIVPVVKNANLKGLSQIVVETNDLSKRARESKLLPEEITGGTFTISNLGMYGVDSFNAIINAPESAILACGAIKKRPYVDGENIIVASLMNLTLSGDHRIVDGAVAAQFMQYLKNLIEEPLGLIV</sequence>
<evidence type="ECO:0000256" key="1">
    <source>
        <dbReference type="ARBA" id="ARBA00001938"/>
    </source>
</evidence>
<dbReference type="Gene3D" id="2.40.50.100">
    <property type="match status" value="1"/>
</dbReference>
<dbReference type="RefSeq" id="WP_218112574.1">
    <property type="nucleotide sequence ID" value="NZ_CP065383.1"/>
</dbReference>
<reference evidence="8 9" key="1">
    <citation type="journal article" date="2021" name="Nat. Commun.">
        <title>Isolation of a member of the candidate phylum Atribacteria reveals a unique cell membrane structure.</title>
        <authorList>
            <person name="Taiki K."/>
            <person name="Nobu M.K."/>
            <person name="Kusada H."/>
            <person name="Meng X.-Y."/>
            <person name="Hosoki N."/>
            <person name="Uematsu K."/>
            <person name="Yoshioka H."/>
            <person name="Kamagata Y."/>
            <person name="Tamaki H."/>
        </authorList>
    </citation>
    <scope>NUCLEOTIDE SEQUENCE [LARGE SCALE GENOMIC DNA]</scope>
    <source>
        <strain evidence="8 9">RT761</strain>
    </source>
</reference>
<dbReference type="InterPro" id="IPR036625">
    <property type="entry name" value="E3-bd_dom_sf"/>
</dbReference>
<dbReference type="GO" id="GO:0016746">
    <property type="term" value="F:acyltransferase activity"/>
    <property type="evidence" value="ECO:0007669"/>
    <property type="project" value="UniProtKB-KW"/>
</dbReference>
<evidence type="ECO:0000256" key="3">
    <source>
        <dbReference type="ARBA" id="ARBA00022823"/>
    </source>
</evidence>
<organism evidence="8 9">
    <name type="scientific">Atribacter laminatus</name>
    <dbReference type="NCBI Taxonomy" id="2847778"/>
    <lineage>
        <taxon>Bacteria</taxon>
        <taxon>Pseudomonadati</taxon>
        <taxon>Atribacterota</taxon>
        <taxon>Atribacteria</taxon>
        <taxon>Atribacterales</taxon>
        <taxon>Atribacteraceae</taxon>
        <taxon>Atribacter</taxon>
    </lineage>
</organism>
<dbReference type="PROSITE" id="PS51826">
    <property type="entry name" value="PSBD"/>
    <property type="match status" value="1"/>
</dbReference>
<dbReference type="AlphaFoldDB" id="A0A7T1F2J2"/>
<dbReference type="SUPFAM" id="SSF47005">
    <property type="entry name" value="Peripheral subunit-binding domain of 2-oxo acid dehydrogenase complex"/>
    <property type="match status" value="1"/>
</dbReference>